<evidence type="ECO:0000256" key="3">
    <source>
        <dbReference type="ARBA" id="ARBA00038160"/>
    </source>
</evidence>
<evidence type="ECO:0000256" key="2">
    <source>
        <dbReference type="ARBA" id="ARBA00022694"/>
    </source>
</evidence>
<evidence type="ECO:0000259" key="4">
    <source>
        <dbReference type="PROSITE" id="PS51747"/>
    </source>
</evidence>
<reference evidence="5" key="1">
    <citation type="submission" date="2025-08" db="UniProtKB">
        <authorList>
            <consortium name="Ensembl"/>
        </authorList>
    </citation>
    <scope>IDENTIFICATION</scope>
</reference>
<dbReference type="PANTHER" id="PTHR11079">
    <property type="entry name" value="CYTOSINE DEAMINASE FAMILY MEMBER"/>
    <property type="match status" value="1"/>
</dbReference>
<dbReference type="Gene3D" id="3.40.140.10">
    <property type="entry name" value="Cytidine Deaminase, domain 2"/>
    <property type="match status" value="1"/>
</dbReference>
<evidence type="ECO:0000313" key="6">
    <source>
        <dbReference type="Proteomes" id="UP000233220"/>
    </source>
</evidence>
<dbReference type="Ensembl" id="ENSSBOT00000028259.1">
    <property type="protein sequence ID" value="ENSSBOP00000011476.1"/>
    <property type="gene ID" value="ENSSBOG00000022564.1"/>
</dbReference>
<evidence type="ECO:0000256" key="1">
    <source>
        <dbReference type="ARBA" id="ARBA00001947"/>
    </source>
</evidence>
<dbReference type="GeneTree" id="ENSGT00390000010706"/>
<dbReference type="Pfam" id="PF14437">
    <property type="entry name" value="MafB19-deam"/>
    <property type="match status" value="1"/>
</dbReference>
<keyword evidence="6" id="KW-1185">Reference proteome</keyword>
<dbReference type="Proteomes" id="UP000233220">
    <property type="component" value="Unplaced"/>
</dbReference>
<dbReference type="GO" id="GO:0046872">
    <property type="term" value="F:metal ion binding"/>
    <property type="evidence" value="ECO:0007669"/>
    <property type="project" value="UniProtKB-KW"/>
</dbReference>
<gene>
    <name evidence="5" type="primary">ADAT3</name>
</gene>
<comment type="similarity">
    <text evidence="3">Belongs to the cytidine and deoxycytidylate deaminase family. ADAT3 subfamily.</text>
</comment>
<dbReference type="GO" id="GO:0005634">
    <property type="term" value="C:nucleus"/>
    <property type="evidence" value="ECO:0007669"/>
    <property type="project" value="TreeGrafter"/>
</dbReference>
<dbReference type="GO" id="GO:0002100">
    <property type="term" value="P:tRNA wobble adenosine to inosine editing"/>
    <property type="evidence" value="ECO:0007669"/>
    <property type="project" value="InterPro"/>
</dbReference>
<dbReference type="PROSITE" id="PS51747">
    <property type="entry name" value="CYT_DCMP_DEAMINASES_2"/>
    <property type="match status" value="1"/>
</dbReference>
<dbReference type="SUPFAM" id="SSF53927">
    <property type="entry name" value="Cytidine deaminase-like"/>
    <property type="match status" value="1"/>
</dbReference>
<sequence length="333" mass="36263">SAWLRMEPASGLLEQLQRTEAGSPEPEPTPWQALPVLSEQQAGDVELVLAYAAPVLDKRQTSRLLKEVSALHPLAAQPHLKRVRPSRDASSPHALEMLLCLAGPASGPRSLAELLPRPAVDTSGLGQPFLVPVPARPPLTRSQFEEARAHWPTSFHEDKQVTSALAGRLFSTQERAAMQSHMERAVRAARWAAARGLSAASPLLHAVMVCVDLVARGQGRGTYDFAPFPACSFAPATAPHGVRAGAVRKLDTDEDGLPYVCTGYDLYVTREPCAMCAMALVHSRILRVFYGAPSPDGALGTRFRIHARPDLNHRFQVFRGVLEEQCLRLDPDT</sequence>
<reference evidence="5" key="2">
    <citation type="submission" date="2025-09" db="UniProtKB">
        <authorList>
            <consortium name="Ensembl"/>
        </authorList>
    </citation>
    <scope>IDENTIFICATION</scope>
</reference>
<dbReference type="CDD" id="cd01285">
    <property type="entry name" value="nucleoside_deaminase"/>
    <property type="match status" value="1"/>
</dbReference>
<dbReference type="SMR" id="A0A2K6SVR2"/>
<feature type="domain" description="CMP/dCMP-type deaminase" evidence="4">
    <location>
        <begin position="176"/>
        <end position="318"/>
    </location>
</feature>
<accession>A0A2K6SVR2</accession>
<dbReference type="InterPro" id="IPR002125">
    <property type="entry name" value="CMP_dCMP_dom"/>
</dbReference>
<dbReference type="OMA" id="QHWPTSF"/>
<protein>
    <submittedName>
        <fullName evidence="5">Adenosine deaminase tRNA specific 3</fullName>
    </submittedName>
</protein>
<dbReference type="STRING" id="39432.ENSSBOP00000011476"/>
<keyword evidence="2" id="KW-0819">tRNA processing</keyword>
<dbReference type="AlphaFoldDB" id="A0A2K6SVR2"/>
<dbReference type="InterPro" id="IPR016193">
    <property type="entry name" value="Cytidine_deaminase-like"/>
</dbReference>
<name>A0A2K6SVR2_SAIBB</name>
<dbReference type="GO" id="GO:0052717">
    <property type="term" value="F:tRNA-specific adenosine-34 deaminase activity"/>
    <property type="evidence" value="ECO:0007669"/>
    <property type="project" value="UniProtKB-EC"/>
</dbReference>
<evidence type="ECO:0000313" key="5">
    <source>
        <dbReference type="Ensembl" id="ENSSBOP00000011476.1"/>
    </source>
</evidence>
<organism evidence="5 6">
    <name type="scientific">Saimiri boliviensis boliviensis</name>
    <name type="common">Bolivian squirrel monkey</name>
    <dbReference type="NCBI Taxonomy" id="39432"/>
    <lineage>
        <taxon>Eukaryota</taxon>
        <taxon>Metazoa</taxon>
        <taxon>Chordata</taxon>
        <taxon>Craniata</taxon>
        <taxon>Vertebrata</taxon>
        <taxon>Euteleostomi</taxon>
        <taxon>Mammalia</taxon>
        <taxon>Eutheria</taxon>
        <taxon>Euarchontoglires</taxon>
        <taxon>Primates</taxon>
        <taxon>Haplorrhini</taxon>
        <taxon>Platyrrhini</taxon>
        <taxon>Cebidae</taxon>
        <taxon>Saimiriinae</taxon>
        <taxon>Saimiri</taxon>
    </lineage>
</organism>
<proteinExistence type="inferred from homology"/>
<dbReference type="GO" id="GO:0005737">
    <property type="term" value="C:cytoplasm"/>
    <property type="evidence" value="ECO:0007669"/>
    <property type="project" value="TreeGrafter"/>
</dbReference>
<comment type="cofactor">
    <cofactor evidence="1">
        <name>Zn(2+)</name>
        <dbReference type="ChEBI" id="CHEBI:29105"/>
    </cofactor>
</comment>
<dbReference type="PANTHER" id="PTHR11079:SF156">
    <property type="entry name" value="INACTIVE TRNA-SPECIFIC ADENOSINE DEAMINASE-LIKE PROTEIN 3-RELATED"/>
    <property type="match status" value="1"/>
</dbReference>
<dbReference type="InterPro" id="IPR058535">
    <property type="entry name" value="MafB19-deam"/>
</dbReference>